<dbReference type="InterPro" id="IPR050623">
    <property type="entry name" value="Glucan_succinyl_AcylTrfase"/>
</dbReference>
<dbReference type="Pfam" id="PF01757">
    <property type="entry name" value="Acyl_transf_3"/>
    <property type="match status" value="1"/>
</dbReference>
<feature type="transmembrane region" description="Helical" evidence="1">
    <location>
        <begin position="21"/>
        <end position="42"/>
    </location>
</feature>
<proteinExistence type="predicted"/>
<keyword evidence="1" id="KW-1133">Transmembrane helix</keyword>
<keyword evidence="1" id="KW-0472">Membrane</keyword>
<evidence type="ECO:0000313" key="3">
    <source>
        <dbReference type="EMBL" id="GAH55809.1"/>
    </source>
</evidence>
<name>X1HPP2_9ZZZZ</name>
<dbReference type="AlphaFoldDB" id="X1HPP2"/>
<accession>X1HPP2</accession>
<reference evidence="3" key="1">
    <citation type="journal article" date="2014" name="Front. Microbiol.">
        <title>High frequency of phylogenetically diverse reductive dehalogenase-homologous genes in deep subseafloor sedimentary metagenomes.</title>
        <authorList>
            <person name="Kawai M."/>
            <person name="Futagami T."/>
            <person name="Toyoda A."/>
            <person name="Takaki Y."/>
            <person name="Nishi S."/>
            <person name="Hori S."/>
            <person name="Arai W."/>
            <person name="Tsubouchi T."/>
            <person name="Morono Y."/>
            <person name="Uchiyama I."/>
            <person name="Ito T."/>
            <person name="Fujiyama A."/>
            <person name="Inagaki F."/>
            <person name="Takami H."/>
        </authorList>
    </citation>
    <scope>NUCLEOTIDE SEQUENCE</scope>
    <source>
        <strain evidence="3">Expedition CK06-06</strain>
    </source>
</reference>
<evidence type="ECO:0000256" key="1">
    <source>
        <dbReference type="SAM" id="Phobius"/>
    </source>
</evidence>
<dbReference type="PANTHER" id="PTHR36927">
    <property type="entry name" value="BLR4337 PROTEIN"/>
    <property type="match status" value="1"/>
</dbReference>
<keyword evidence="1" id="KW-0812">Transmembrane</keyword>
<evidence type="ECO:0000259" key="2">
    <source>
        <dbReference type="Pfam" id="PF01757"/>
    </source>
</evidence>
<feature type="transmembrane region" description="Helical" evidence="1">
    <location>
        <begin position="141"/>
        <end position="171"/>
    </location>
</feature>
<dbReference type="PANTHER" id="PTHR36927:SF4">
    <property type="entry name" value="BLR5718 PROTEIN"/>
    <property type="match status" value="1"/>
</dbReference>
<dbReference type="EMBL" id="BARU01022349">
    <property type="protein sequence ID" value="GAH55809.1"/>
    <property type="molecule type" value="Genomic_DNA"/>
</dbReference>
<protein>
    <recommendedName>
        <fullName evidence="2">Acyltransferase 3 domain-containing protein</fullName>
    </recommendedName>
</protein>
<organism evidence="3">
    <name type="scientific">marine sediment metagenome</name>
    <dbReference type="NCBI Taxonomy" id="412755"/>
    <lineage>
        <taxon>unclassified sequences</taxon>
        <taxon>metagenomes</taxon>
        <taxon>ecological metagenomes</taxon>
    </lineage>
</organism>
<sequence length="177" mass="20756">MSSSKEPLTITDIPKRRVEFDYLRTFAVIIVVLHHAMLAYTTYADFSFSPVIDAQKWVGFDWITIINDIFGMTLFFFLSGLFVWESLNRKGVQKFVRDRLLRLGLVFLISLLLIMPIAYYFNHLEIAQIYDFTPLSYPLYWLELASIGFLGGPLWFLWILLIFTLFFVSLLSDDKIK</sequence>
<gene>
    <name evidence="3" type="ORF">S03H2_36426</name>
</gene>
<feature type="transmembrane region" description="Helical" evidence="1">
    <location>
        <begin position="62"/>
        <end position="84"/>
    </location>
</feature>
<dbReference type="GO" id="GO:0016747">
    <property type="term" value="F:acyltransferase activity, transferring groups other than amino-acyl groups"/>
    <property type="evidence" value="ECO:0007669"/>
    <property type="project" value="InterPro"/>
</dbReference>
<feature type="non-terminal residue" evidence="3">
    <location>
        <position position="177"/>
    </location>
</feature>
<feature type="transmembrane region" description="Helical" evidence="1">
    <location>
        <begin position="100"/>
        <end position="121"/>
    </location>
</feature>
<feature type="domain" description="Acyltransferase 3" evidence="2">
    <location>
        <begin position="19"/>
        <end position="167"/>
    </location>
</feature>
<dbReference type="InterPro" id="IPR002656">
    <property type="entry name" value="Acyl_transf_3_dom"/>
</dbReference>
<comment type="caution">
    <text evidence="3">The sequence shown here is derived from an EMBL/GenBank/DDBJ whole genome shotgun (WGS) entry which is preliminary data.</text>
</comment>